<name>A0A6G0Z5U3_APHCR</name>
<dbReference type="AlphaFoldDB" id="A0A6G0Z5U3"/>
<dbReference type="GO" id="GO:0003964">
    <property type="term" value="F:RNA-directed DNA polymerase activity"/>
    <property type="evidence" value="ECO:0007669"/>
    <property type="project" value="UniProtKB-KW"/>
</dbReference>
<organism evidence="2 3">
    <name type="scientific">Aphis craccivora</name>
    <name type="common">Cowpea aphid</name>
    <dbReference type="NCBI Taxonomy" id="307492"/>
    <lineage>
        <taxon>Eukaryota</taxon>
        <taxon>Metazoa</taxon>
        <taxon>Ecdysozoa</taxon>
        <taxon>Arthropoda</taxon>
        <taxon>Hexapoda</taxon>
        <taxon>Insecta</taxon>
        <taxon>Pterygota</taxon>
        <taxon>Neoptera</taxon>
        <taxon>Paraneoptera</taxon>
        <taxon>Hemiptera</taxon>
        <taxon>Sternorrhyncha</taxon>
        <taxon>Aphidomorpha</taxon>
        <taxon>Aphidoidea</taxon>
        <taxon>Aphididae</taxon>
        <taxon>Aphidini</taxon>
        <taxon>Aphis</taxon>
        <taxon>Aphis</taxon>
    </lineage>
</organism>
<keyword evidence="2" id="KW-0695">RNA-directed DNA polymerase</keyword>
<evidence type="ECO:0000313" key="2">
    <source>
        <dbReference type="EMBL" id="KAF0765852.1"/>
    </source>
</evidence>
<gene>
    <name evidence="2" type="ORF">FWK35_00018220</name>
</gene>
<dbReference type="EMBL" id="VUJU01001313">
    <property type="protein sequence ID" value="KAF0765852.1"/>
    <property type="molecule type" value="Genomic_DNA"/>
</dbReference>
<keyword evidence="2" id="KW-0548">Nucleotidyltransferase</keyword>
<dbReference type="Proteomes" id="UP000478052">
    <property type="component" value="Unassembled WGS sequence"/>
</dbReference>
<keyword evidence="2" id="KW-0808">Transferase</keyword>
<evidence type="ECO:0000313" key="3">
    <source>
        <dbReference type="Proteomes" id="UP000478052"/>
    </source>
</evidence>
<comment type="caution">
    <text evidence="2">The sequence shown here is derived from an EMBL/GenBank/DDBJ whole genome shotgun (WGS) entry which is preliminary data.</text>
</comment>
<reference evidence="2 3" key="1">
    <citation type="submission" date="2019-08" db="EMBL/GenBank/DDBJ databases">
        <title>Whole genome of Aphis craccivora.</title>
        <authorList>
            <person name="Voronova N.V."/>
            <person name="Shulinski R.S."/>
            <person name="Bandarenka Y.V."/>
            <person name="Zhorov D.G."/>
            <person name="Warner D."/>
        </authorList>
    </citation>
    <scope>NUCLEOTIDE SEQUENCE [LARGE SCALE GENOMIC DNA]</scope>
    <source>
        <strain evidence="2">180601</strain>
        <tissue evidence="2">Whole Body</tissue>
    </source>
</reference>
<sequence>MEIPQSYKLQLTVVNCNLTFVRSSRLQFLSTPLSILYSMNCSKCRCVLADTDCVKCSVCSKPFHIACSSISSLTGNNLKIRCTSWLYIVCECAKLGVRKSPVTQPVLYTDYISKINNILLAVNDIEKLVSKHESSFLSLNKKFDNVSVQLPRLEVTYFTLVSRLGQKTSKPRPLKVTLHELSDIFIVLKNKPKLCTSFTYDSIRISPDRTIMQRDQLRVIIGKLEERIQTLATKAGGHAPVPSSYGRPWQPVNPT</sequence>
<dbReference type="OrthoDB" id="6783351at2759"/>
<evidence type="ECO:0000256" key="1">
    <source>
        <dbReference type="SAM" id="MobiDB-lite"/>
    </source>
</evidence>
<proteinExistence type="predicted"/>
<protein>
    <submittedName>
        <fullName evidence="2">Reverse transcriptase domain-containing protein</fullName>
    </submittedName>
</protein>
<keyword evidence="3" id="KW-1185">Reference proteome</keyword>
<accession>A0A6G0Z5U3</accession>
<feature type="region of interest" description="Disordered" evidence="1">
    <location>
        <begin position="235"/>
        <end position="255"/>
    </location>
</feature>